<dbReference type="Proteomes" id="UP000290289">
    <property type="component" value="Chromosome 8"/>
</dbReference>
<dbReference type="CDD" id="cd13686">
    <property type="entry name" value="GluR_Plant"/>
    <property type="match status" value="1"/>
</dbReference>
<evidence type="ECO:0000256" key="2">
    <source>
        <dbReference type="ARBA" id="ARBA00008685"/>
    </source>
</evidence>
<keyword evidence="8" id="KW-0406">Ion transport</keyword>
<keyword evidence="9 16" id="KW-0472">Membrane</keyword>
<evidence type="ECO:0000256" key="13">
    <source>
        <dbReference type="ARBA" id="ARBA00023303"/>
    </source>
</evidence>
<dbReference type="InterPro" id="IPR028082">
    <property type="entry name" value="Peripla_BP_I"/>
</dbReference>
<dbReference type="InterPro" id="IPR001320">
    <property type="entry name" value="Iontro_rcpt_C"/>
</dbReference>
<comment type="similarity">
    <text evidence="2">Belongs to the glutamate-gated ion channel (TC 1.A.10.1) family.</text>
</comment>
<keyword evidence="5 16" id="KW-0812">Transmembrane</keyword>
<gene>
    <name evidence="18" type="ORF">DVH24_020363</name>
</gene>
<feature type="region of interest" description="Disordered" evidence="15">
    <location>
        <begin position="1059"/>
        <end position="1140"/>
    </location>
</feature>
<dbReference type="PANTHER" id="PTHR34836:SF1">
    <property type="entry name" value="OS09G0428600 PROTEIN"/>
    <property type="match status" value="1"/>
</dbReference>
<keyword evidence="4" id="KW-0813">Transport</keyword>
<dbReference type="GO" id="GO:0006352">
    <property type="term" value="P:DNA-templated transcription initiation"/>
    <property type="evidence" value="ECO:0007669"/>
    <property type="project" value="InterPro"/>
</dbReference>
<evidence type="ECO:0000256" key="8">
    <source>
        <dbReference type="ARBA" id="ARBA00023065"/>
    </source>
</evidence>
<keyword evidence="6" id="KW-0732">Signal</keyword>
<evidence type="ECO:0000313" key="19">
    <source>
        <dbReference type="Proteomes" id="UP000290289"/>
    </source>
</evidence>
<evidence type="ECO:0000256" key="7">
    <source>
        <dbReference type="ARBA" id="ARBA00022989"/>
    </source>
</evidence>
<dbReference type="GO" id="GO:0005634">
    <property type="term" value="C:nucleus"/>
    <property type="evidence" value="ECO:0007669"/>
    <property type="project" value="InterPro"/>
</dbReference>
<evidence type="ECO:0000259" key="17">
    <source>
        <dbReference type="SMART" id="SM00079"/>
    </source>
</evidence>
<evidence type="ECO:0000256" key="14">
    <source>
        <dbReference type="ARBA" id="ARBA00049638"/>
    </source>
</evidence>
<evidence type="ECO:0000256" key="5">
    <source>
        <dbReference type="ARBA" id="ARBA00022692"/>
    </source>
</evidence>
<feature type="compositionally biased region" description="Low complexity" evidence="15">
    <location>
        <begin position="1"/>
        <end position="13"/>
    </location>
</feature>
<dbReference type="PRINTS" id="PR01443">
    <property type="entry name" value="TFIID30KDSUB"/>
</dbReference>
<dbReference type="SMART" id="SM00079">
    <property type="entry name" value="PBPe"/>
    <property type="match status" value="1"/>
</dbReference>
<feature type="transmembrane region" description="Helical" evidence="16">
    <location>
        <begin position="756"/>
        <end position="778"/>
    </location>
</feature>
<dbReference type="PANTHER" id="PTHR34836">
    <property type="entry name" value="OS06G0188250 PROTEIN"/>
    <property type="match status" value="1"/>
</dbReference>
<comment type="function">
    <text evidence="14">Glutamate-gated receptor that probably acts as a non-selective cation channel. May be involved in light-signal transduction and calcium homeostasis via the regulation of calcium influx into cells.</text>
</comment>
<keyword evidence="13" id="KW-0407">Ion channel</keyword>
<evidence type="ECO:0000256" key="10">
    <source>
        <dbReference type="ARBA" id="ARBA00023170"/>
    </source>
</evidence>
<feature type="transmembrane region" description="Helical" evidence="16">
    <location>
        <begin position="1002"/>
        <end position="1026"/>
    </location>
</feature>
<dbReference type="AlphaFoldDB" id="A0A498J764"/>
<dbReference type="Gene3D" id="3.40.190.10">
    <property type="entry name" value="Periplasmic binding protein-like II"/>
    <property type="match status" value="2"/>
</dbReference>
<dbReference type="Pfam" id="PF01094">
    <property type="entry name" value="ANF_receptor"/>
    <property type="match status" value="1"/>
</dbReference>
<dbReference type="InterPro" id="IPR001828">
    <property type="entry name" value="ANF_lig-bd_rcpt"/>
</dbReference>
<evidence type="ECO:0000256" key="15">
    <source>
        <dbReference type="SAM" id="MobiDB-lite"/>
    </source>
</evidence>
<protein>
    <recommendedName>
        <fullName evidence="17">Ionotropic glutamate receptor C-terminal domain-containing protein</fullName>
    </recommendedName>
</protein>
<keyword evidence="7 16" id="KW-1133">Transmembrane helix</keyword>
<dbReference type="CDD" id="cd07982">
    <property type="entry name" value="HFD_TAF10"/>
    <property type="match status" value="1"/>
</dbReference>
<comment type="subunit">
    <text evidence="3">May form heteromers.</text>
</comment>
<evidence type="ECO:0000313" key="18">
    <source>
        <dbReference type="EMBL" id="RXH91340.1"/>
    </source>
</evidence>
<feature type="compositionally biased region" description="Polar residues" evidence="15">
    <location>
        <begin position="1121"/>
        <end position="1131"/>
    </location>
</feature>
<evidence type="ECO:0000256" key="4">
    <source>
        <dbReference type="ARBA" id="ARBA00022448"/>
    </source>
</evidence>
<feature type="transmembrane region" description="Helical" evidence="16">
    <location>
        <begin position="820"/>
        <end position="838"/>
    </location>
</feature>
<accession>A0A498J764</accession>
<reference evidence="18 19" key="1">
    <citation type="submission" date="2018-10" db="EMBL/GenBank/DDBJ databases">
        <title>A high-quality apple genome assembly.</title>
        <authorList>
            <person name="Hu J."/>
        </authorList>
    </citation>
    <scope>NUCLEOTIDE SEQUENCE [LARGE SCALE GENOMIC DNA]</scope>
    <source>
        <strain evidence="19">cv. HFTH1</strain>
        <tissue evidence="18">Young leaf</tissue>
    </source>
</reference>
<dbReference type="FunFam" id="3.40.50.2300:FF:000169">
    <property type="entry name" value="Glutamate receptor"/>
    <property type="match status" value="1"/>
</dbReference>
<keyword evidence="19" id="KW-1185">Reference proteome</keyword>
<evidence type="ECO:0000256" key="6">
    <source>
        <dbReference type="ARBA" id="ARBA00022729"/>
    </source>
</evidence>
<dbReference type="EMBL" id="RDQH01000334">
    <property type="protein sequence ID" value="RXH91340.1"/>
    <property type="molecule type" value="Genomic_DNA"/>
</dbReference>
<dbReference type="InterPro" id="IPR044440">
    <property type="entry name" value="GABAb_receptor_plant_PBP1"/>
</dbReference>
<keyword evidence="10" id="KW-0675">Receptor</keyword>
<feature type="region of interest" description="Disordered" evidence="15">
    <location>
        <begin position="1"/>
        <end position="22"/>
    </location>
</feature>
<organism evidence="18 19">
    <name type="scientific">Malus domestica</name>
    <name type="common">Apple</name>
    <name type="synonym">Pyrus malus</name>
    <dbReference type="NCBI Taxonomy" id="3750"/>
    <lineage>
        <taxon>Eukaryota</taxon>
        <taxon>Viridiplantae</taxon>
        <taxon>Streptophyta</taxon>
        <taxon>Embryophyta</taxon>
        <taxon>Tracheophyta</taxon>
        <taxon>Spermatophyta</taxon>
        <taxon>Magnoliopsida</taxon>
        <taxon>eudicotyledons</taxon>
        <taxon>Gunneridae</taxon>
        <taxon>Pentapetalae</taxon>
        <taxon>rosids</taxon>
        <taxon>fabids</taxon>
        <taxon>Rosales</taxon>
        <taxon>Rosaceae</taxon>
        <taxon>Amygdaloideae</taxon>
        <taxon>Maleae</taxon>
        <taxon>Malus</taxon>
    </lineage>
</organism>
<dbReference type="Gene3D" id="1.10.287.70">
    <property type="match status" value="1"/>
</dbReference>
<keyword evidence="12" id="KW-1071">Ligand-gated ion channel</keyword>
<evidence type="ECO:0000256" key="12">
    <source>
        <dbReference type="ARBA" id="ARBA00023286"/>
    </source>
</evidence>
<dbReference type="Gene3D" id="3.40.50.2300">
    <property type="match status" value="2"/>
</dbReference>
<dbReference type="InterPro" id="IPR015683">
    <property type="entry name" value="Ionotropic_Glu_rcpt"/>
</dbReference>
<dbReference type="GO" id="GO:0015276">
    <property type="term" value="F:ligand-gated monoatomic ion channel activity"/>
    <property type="evidence" value="ECO:0007669"/>
    <property type="project" value="InterPro"/>
</dbReference>
<proteinExistence type="inferred from homology"/>
<name>A0A498J764_MALDO</name>
<dbReference type="SUPFAM" id="SSF53822">
    <property type="entry name" value="Periplasmic binding protein-like I"/>
    <property type="match status" value="1"/>
</dbReference>
<dbReference type="FunFam" id="1.10.287.70:FF:000037">
    <property type="entry name" value="Glutamate receptor"/>
    <property type="match status" value="1"/>
</dbReference>
<dbReference type="InterPro" id="IPR003923">
    <property type="entry name" value="TAF10"/>
</dbReference>
<evidence type="ECO:0000256" key="1">
    <source>
        <dbReference type="ARBA" id="ARBA00004141"/>
    </source>
</evidence>
<comment type="subcellular location">
    <subcellularLocation>
        <location evidence="1">Membrane</location>
        <topology evidence="1">Multi-pass membrane protein</topology>
    </subcellularLocation>
</comment>
<feature type="domain" description="Ionotropic glutamate receptor C-terminal" evidence="17">
    <location>
        <begin position="630"/>
        <end position="980"/>
    </location>
</feature>
<dbReference type="Pfam" id="PF00060">
    <property type="entry name" value="Lig_chan"/>
    <property type="match status" value="1"/>
</dbReference>
<evidence type="ECO:0000256" key="11">
    <source>
        <dbReference type="ARBA" id="ARBA00023180"/>
    </source>
</evidence>
<comment type="caution">
    <text evidence="18">The sequence shown here is derived from an EMBL/GenBank/DDBJ whole genome shotgun (WGS) entry which is preliminary data.</text>
</comment>
<sequence>MNQNPTQNQNQQPSDGGKHDDDAALTDFLASLMDYAPTIPDELVEHYLAKSGFQCPDVRLIRLVAVATQKFVSEVATDALQQCKARQASVVKDKRDKQQKDKRLILTMEDLSRALREHGVNVKHQEYFADSPSTGMDPATREDLCFFILHLGVKIGLTVAEVSASSSLYDHGKLAHLLACVFIMNSLAMGHKSPNITIAVEVGVILDDLDSLSAKVWLSCINMALSDFYTGSHASSSTRVVLNVRDSEEDTVDAAAAALDLIKNAQVQAILGPKSSMQAKFVIDLGNKAQVPIISFSATDPSLTSIRSPYFYRAAQNDSSQVKAISAIIQAFGWREAVPIYVDNEYGEGIIPYLVDALQEVEARVPYRSVIPPEATEDQLDAELSKLMTMQTRVFIVHMLPSLGSRLFAKAREKGMMDEGYVWIMTNGLTNLLSTTNASVINSMQGALGVRTYVPRTEEYINFRNRWKRQFQKKNPTIIDAELDVPSLWAYDAAFALAMAVENVGTTSFVFKKANASTNSSNDLGSIGISQNGPELCKSLSGTKFRGLSGDFSFVDGQLQASVFEMVNVLGDATKTIGFWTPQSGLVKKLNLINTSGPYSTSKSNVGPIIWPGDSTSVPKGWEIPTNGKRLRVGVPVENGYPQFVEVVYDSSTNTIHVAGYVIDIFNAAMGKLKYNVAYDFIPFANPDGTSAGTYDDLVHQVFLGNFDAVAADATIRANRSLYVDFTLPYTESGVVMVVPTKDRKSKSAWIFLKPLTLNLWLTSAFFFVFVGSVVWVLEHRINDEFRGPPAHQVGTVFWFSFSTMVFAQRERVIGNLARSVEIVWMFVVLILTQSYTASLTSLLTSQELQPTFTNIFDLINNKEYIGYKNGSFVRDLLIDRGVDPSKLRPYTSREECDVFLTNGSAKGGIAAAIDETPNIRLFLAKYCKKYTMIGPIFRTDGFGFVFPKGSPLVPDVSRAILVVNEGNDTTDAENKWFAPEGTCSDTSPTISDSNSLGLDSFWSLFLIVGVSASLALLIFAVSLFNRHWHVFIATRGDSVWRRFMVMLRTFDQRDLSSHTFRKSSGSRDGETYNFGATAVEDSPNSYSTCPPSPASGHSDHPEILITAEGAHPRMGEQNRSKAQTSDTVPQQPGEILLTP</sequence>
<feature type="compositionally biased region" description="Basic and acidic residues" evidence="15">
    <location>
        <begin position="1111"/>
        <end position="1120"/>
    </location>
</feature>
<dbReference type="Pfam" id="PF03540">
    <property type="entry name" value="TAF10"/>
    <property type="match status" value="1"/>
</dbReference>
<dbReference type="GO" id="GO:0016020">
    <property type="term" value="C:membrane"/>
    <property type="evidence" value="ECO:0007669"/>
    <property type="project" value="UniProtKB-SubCell"/>
</dbReference>
<dbReference type="FunFam" id="3.40.190.10:FF:000103">
    <property type="entry name" value="Glutamate receptor"/>
    <property type="match status" value="1"/>
</dbReference>
<evidence type="ECO:0000256" key="16">
    <source>
        <dbReference type="SAM" id="Phobius"/>
    </source>
</evidence>
<dbReference type="CDD" id="cd19990">
    <property type="entry name" value="PBP1_GABAb_receptor_plant"/>
    <property type="match status" value="1"/>
</dbReference>
<dbReference type="FunFam" id="3.40.50.2300:FF:000195">
    <property type="entry name" value="Glutamate receptor"/>
    <property type="match status" value="1"/>
</dbReference>
<evidence type="ECO:0000256" key="3">
    <source>
        <dbReference type="ARBA" id="ARBA00011095"/>
    </source>
</evidence>
<dbReference type="SUPFAM" id="SSF53850">
    <property type="entry name" value="Periplasmic binding protein-like II"/>
    <property type="match status" value="1"/>
</dbReference>
<keyword evidence="11" id="KW-0325">Glycoprotein</keyword>
<evidence type="ECO:0000256" key="9">
    <source>
        <dbReference type="ARBA" id="ARBA00023136"/>
    </source>
</evidence>